<dbReference type="InterPro" id="IPR009920">
    <property type="entry name" value="HEPPP_synth_su1"/>
</dbReference>
<proteinExistence type="predicted"/>
<keyword evidence="2" id="KW-1185">Reference proteome</keyword>
<dbReference type="EMBL" id="FRCZ01000004">
    <property type="protein sequence ID" value="SHN19653.1"/>
    <property type="molecule type" value="Genomic_DNA"/>
</dbReference>
<name>A0A1M7PQG6_9BACI</name>
<dbReference type="Gene3D" id="1.20.120.1450">
    <property type="match status" value="1"/>
</dbReference>
<protein>
    <submittedName>
        <fullName evidence="1">Heptaprenyl diphosphate synthase</fullName>
    </submittedName>
</protein>
<dbReference type="STRING" id="1027249.SAMN05216179_2436"/>
<sequence>MVSLMKYIEIIKYYEKLITKSIKQVYLQEHLKHPLIEIHKIVALNELIKSDKKQENLVLTTMLVQIALNTHDQIGNHFDERHSEKEQQLTVLAGDYYSGIYYHILASNNNLSFIRLLADGINEITQKKMHAYYNTYENIDIFLNDYELIEAKLISKVASYVNEKNAIPYISKWLMYKKLQYELVQINNDRKTFYQQLIIETVIGINGKKQLKNTLTYSLEKLDQDLSVMNKHQWSNTLEKDLDLYHISLLQKKGNMTLEEGLSK</sequence>
<reference evidence="1 2" key="1">
    <citation type="submission" date="2016-11" db="EMBL/GenBank/DDBJ databases">
        <authorList>
            <person name="Jaros S."/>
            <person name="Januszkiewicz K."/>
            <person name="Wedrychowicz H."/>
        </authorList>
    </citation>
    <scope>NUCLEOTIDE SEQUENCE [LARGE SCALE GENOMIC DNA]</scope>
    <source>
        <strain evidence="1 2">CGMCC 1.10681</strain>
    </source>
</reference>
<dbReference type="Proteomes" id="UP000184184">
    <property type="component" value="Unassembled WGS sequence"/>
</dbReference>
<dbReference type="AlphaFoldDB" id="A0A1M7PQG6"/>
<accession>A0A1M7PQG6</accession>
<organism evidence="1 2">
    <name type="scientific">Gracilibacillus kekensis</name>
    <dbReference type="NCBI Taxonomy" id="1027249"/>
    <lineage>
        <taxon>Bacteria</taxon>
        <taxon>Bacillati</taxon>
        <taxon>Bacillota</taxon>
        <taxon>Bacilli</taxon>
        <taxon>Bacillales</taxon>
        <taxon>Bacillaceae</taxon>
        <taxon>Gracilibacillus</taxon>
    </lineage>
</organism>
<gene>
    <name evidence="1" type="ORF">SAMN05216179_2436</name>
</gene>
<dbReference type="GO" id="GO:0009234">
    <property type="term" value="P:menaquinone biosynthetic process"/>
    <property type="evidence" value="ECO:0007669"/>
    <property type="project" value="InterPro"/>
</dbReference>
<evidence type="ECO:0000313" key="2">
    <source>
        <dbReference type="Proteomes" id="UP000184184"/>
    </source>
</evidence>
<dbReference type="Pfam" id="PF07307">
    <property type="entry name" value="HEPPP_synt_1"/>
    <property type="match status" value="1"/>
</dbReference>
<evidence type="ECO:0000313" key="1">
    <source>
        <dbReference type="EMBL" id="SHN19653.1"/>
    </source>
</evidence>